<dbReference type="GO" id="GO:0046872">
    <property type="term" value="F:metal ion binding"/>
    <property type="evidence" value="ECO:0007669"/>
    <property type="project" value="UniProtKB-KW"/>
</dbReference>
<dbReference type="PANTHER" id="PTHR43808">
    <property type="entry name" value="ACETYLORNITHINE DEACETYLASE"/>
    <property type="match status" value="1"/>
</dbReference>
<accession>A0A366D270</accession>
<keyword evidence="3" id="KW-0963">Cytoplasm</keyword>
<keyword evidence="4" id="KW-0055">Arginine biosynthesis</keyword>
<comment type="similarity">
    <text evidence="2">Belongs to the peptidase M20A family. ArgE subfamily.</text>
</comment>
<dbReference type="Pfam" id="PF07687">
    <property type="entry name" value="M20_dimer"/>
    <property type="match status" value="1"/>
</dbReference>
<protein>
    <submittedName>
        <fullName evidence="11">Acetylornithine deacetylase</fullName>
    </submittedName>
</protein>
<evidence type="ECO:0000256" key="5">
    <source>
        <dbReference type="ARBA" id="ARBA00022605"/>
    </source>
</evidence>
<keyword evidence="6" id="KW-0479">Metal-binding</keyword>
<dbReference type="SUPFAM" id="SSF53187">
    <property type="entry name" value="Zn-dependent exopeptidases"/>
    <property type="match status" value="1"/>
</dbReference>
<dbReference type="PANTHER" id="PTHR43808:SF31">
    <property type="entry name" value="N-ACETYL-L-CITRULLINE DEACETYLASE"/>
    <property type="match status" value="1"/>
</dbReference>
<evidence type="ECO:0000256" key="6">
    <source>
        <dbReference type="ARBA" id="ARBA00022723"/>
    </source>
</evidence>
<organism evidence="11 12">
    <name type="scientific">Marinomonas aquiplantarum</name>
    <dbReference type="NCBI Taxonomy" id="491951"/>
    <lineage>
        <taxon>Bacteria</taxon>
        <taxon>Pseudomonadati</taxon>
        <taxon>Pseudomonadota</taxon>
        <taxon>Gammaproteobacteria</taxon>
        <taxon>Oceanospirillales</taxon>
        <taxon>Oceanospirillaceae</taxon>
        <taxon>Marinomonas</taxon>
    </lineage>
</organism>
<keyword evidence="12" id="KW-1185">Reference proteome</keyword>
<dbReference type="InterPro" id="IPR050072">
    <property type="entry name" value="Peptidase_M20A"/>
</dbReference>
<dbReference type="InterPro" id="IPR002933">
    <property type="entry name" value="Peptidase_M20"/>
</dbReference>
<evidence type="ECO:0000256" key="8">
    <source>
        <dbReference type="ARBA" id="ARBA00022833"/>
    </source>
</evidence>
<keyword evidence="5" id="KW-0028">Amino-acid biosynthesis</keyword>
<dbReference type="PROSITE" id="PS00759">
    <property type="entry name" value="ARGE_DAPE_CPG2_2"/>
    <property type="match status" value="1"/>
</dbReference>
<gene>
    <name evidence="11" type="ORF">DFP76_103445</name>
</gene>
<dbReference type="InterPro" id="IPR036264">
    <property type="entry name" value="Bact_exopeptidase_dim_dom"/>
</dbReference>
<evidence type="ECO:0000313" key="11">
    <source>
        <dbReference type="EMBL" id="RBO84170.1"/>
    </source>
</evidence>
<evidence type="ECO:0000256" key="3">
    <source>
        <dbReference type="ARBA" id="ARBA00022490"/>
    </source>
</evidence>
<dbReference type="GO" id="GO:0006526">
    <property type="term" value="P:L-arginine biosynthetic process"/>
    <property type="evidence" value="ECO:0007669"/>
    <property type="project" value="UniProtKB-KW"/>
</dbReference>
<dbReference type="NCBIfam" id="TIGR01892">
    <property type="entry name" value="AcOrn-deacetyl"/>
    <property type="match status" value="1"/>
</dbReference>
<evidence type="ECO:0000259" key="10">
    <source>
        <dbReference type="Pfam" id="PF07687"/>
    </source>
</evidence>
<dbReference type="Pfam" id="PF01546">
    <property type="entry name" value="Peptidase_M20"/>
    <property type="match status" value="1"/>
</dbReference>
<dbReference type="InterPro" id="IPR011650">
    <property type="entry name" value="Peptidase_M20_dimer"/>
</dbReference>
<keyword evidence="8" id="KW-0862">Zinc</keyword>
<dbReference type="EMBL" id="QNRF01000003">
    <property type="protein sequence ID" value="RBO84170.1"/>
    <property type="molecule type" value="Genomic_DNA"/>
</dbReference>
<proteinExistence type="inferred from homology"/>
<dbReference type="SUPFAM" id="SSF55031">
    <property type="entry name" value="Bacterial exopeptidase dimerisation domain"/>
    <property type="match status" value="1"/>
</dbReference>
<name>A0A366D270_9GAMM</name>
<keyword evidence="7" id="KW-0378">Hydrolase</keyword>
<dbReference type="OrthoDB" id="3665926at2"/>
<comment type="caution">
    <text evidence="11">The sequence shown here is derived from an EMBL/GenBank/DDBJ whole genome shotgun (WGS) entry which is preliminary data.</text>
</comment>
<sequence>MATQLTINTLTKLISFDTTSVHSNLALMAYIQSFLNEYGVESTLDYNQEKTKANLYATIGPIEKPGILLSGHTDTVPVKGQSWSTDPFKLTFLDNKAFGRGTADMKSFIAVALASVPKMLSANLTKPIHFAFSYDEEIGCLGVRSLIEKLKHLDVKPAACIVGEPTKMKLVTSHKGKLAARVTVTGKECHSGMAPHGVNAVNYAARLVNWLENAANDKAQNGPFHTQYDIPYSTIHTGIIQGGTALNIVPNHCQFDFEIRNIADDNPQDLLGHFTDYCQELIGEMTQKASDTDIAIEVLTEYPGLAKANDDAIISYLKNLTDDAEEGQINFGTEGGLFSEHLKLPTVVCGPGSMQQGHKPDEFIYIEQLAKSEAFIERLIDSLSESP</sequence>
<dbReference type="NCBIfam" id="NF005710">
    <property type="entry name" value="PRK07522.1"/>
    <property type="match status" value="1"/>
</dbReference>
<dbReference type="Proteomes" id="UP000252086">
    <property type="component" value="Unassembled WGS sequence"/>
</dbReference>
<dbReference type="Gene3D" id="3.40.630.10">
    <property type="entry name" value="Zn peptidases"/>
    <property type="match status" value="1"/>
</dbReference>
<dbReference type="Gene3D" id="3.30.70.360">
    <property type="match status" value="1"/>
</dbReference>
<evidence type="ECO:0000313" key="12">
    <source>
        <dbReference type="Proteomes" id="UP000252086"/>
    </source>
</evidence>
<evidence type="ECO:0000256" key="9">
    <source>
        <dbReference type="ARBA" id="ARBA00023285"/>
    </source>
</evidence>
<reference evidence="11 12" key="1">
    <citation type="submission" date="2018-06" db="EMBL/GenBank/DDBJ databases">
        <title>Genomic Encyclopedia of Type Strains, Phase III (KMG-III): the genomes of soil and plant-associated and newly described type strains.</title>
        <authorList>
            <person name="Whitman W."/>
        </authorList>
    </citation>
    <scope>NUCLEOTIDE SEQUENCE [LARGE SCALE GENOMIC DNA]</scope>
    <source>
        <strain evidence="11 12">CECT 7732</strain>
    </source>
</reference>
<keyword evidence="9" id="KW-0170">Cobalt</keyword>
<comment type="cofactor">
    <cofactor evidence="1">
        <name>Zn(2+)</name>
        <dbReference type="ChEBI" id="CHEBI:29105"/>
    </cofactor>
</comment>
<evidence type="ECO:0000256" key="2">
    <source>
        <dbReference type="ARBA" id="ARBA00005691"/>
    </source>
</evidence>
<feature type="domain" description="Peptidase M20 dimerisation" evidence="10">
    <location>
        <begin position="172"/>
        <end position="281"/>
    </location>
</feature>
<evidence type="ECO:0000256" key="4">
    <source>
        <dbReference type="ARBA" id="ARBA00022571"/>
    </source>
</evidence>
<evidence type="ECO:0000256" key="7">
    <source>
        <dbReference type="ARBA" id="ARBA00022801"/>
    </source>
</evidence>
<dbReference type="AlphaFoldDB" id="A0A366D270"/>
<dbReference type="InterPro" id="IPR010169">
    <property type="entry name" value="AcOrn-deacetyl"/>
</dbReference>
<evidence type="ECO:0000256" key="1">
    <source>
        <dbReference type="ARBA" id="ARBA00001947"/>
    </source>
</evidence>
<dbReference type="RefSeq" id="WP_113874124.1">
    <property type="nucleotide sequence ID" value="NZ_QNRF01000003.1"/>
</dbReference>
<dbReference type="InterPro" id="IPR001261">
    <property type="entry name" value="ArgE/DapE_CS"/>
</dbReference>
<dbReference type="PROSITE" id="PS00758">
    <property type="entry name" value="ARGE_DAPE_CPG2_1"/>
    <property type="match status" value="1"/>
</dbReference>
<dbReference type="CDD" id="cd03894">
    <property type="entry name" value="M20_ArgE"/>
    <property type="match status" value="1"/>
</dbReference>
<dbReference type="GO" id="GO:0008777">
    <property type="term" value="F:acetylornithine deacetylase activity"/>
    <property type="evidence" value="ECO:0007669"/>
    <property type="project" value="TreeGrafter"/>
</dbReference>